<dbReference type="GO" id="GO:0003677">
    <property type="term" value="F:DNA binding"/>
    <property type="evidence" value="ECO:0007669"/>
    <property type="project" value="UniProtKB-KW"/>
</dbReference>
<evidence type="ECO:0000256" key="4">
    <source>
        <dbReference type="ARBA" id="ARBA00023015"/>
    </source>
</evidence>
<dbReference type="InterPro" id="IPR003196">
    <property type="entry name" value="TFIIF_beta"/>
</dbReference>
<evidence type="ECO:0000256" key="6">
    <source>
        <dbReference type="ARBA" id="ARBA00023163"/>
    </source>
</evidence>
<dbReference type="FunFam" id="1.10.10.10:FF:000035">
    <property type="entry name" value="General transcription factor IIF subunit 2"/>
    <property type="match status" value="1"/>
</dbReference>
<proteinExistence type="inferred from homology"/>
<dbReference type="Pfam" id="PF02270">
    <property type="entry name" value="TFIIF_beta"/>
    <property type="match status" value="1"/>
</dbReference>
<dbReference type="SUPFAM" id="SSF46785">
    <property type="entry name" value="Winged helix' DNA-binding domain"/>
    <property type="match status" value="1"/>
</dbReference>
<dbReference type="GO" id="GO:0005674">
    <property type="term" value="C:transcription factor TFIIF complex"/>
    <property type="evidence" value="ECO:0007669"/>
    <property type="project" value="InterPro"/>
</dbReference>
<reference evidence="13 14" key="1">
    <citation type="submission" date="2018-06" db="EMBL/GenBank/DDBJ databases">
        <title>Complete Genomes of Monosporascus.</title>
        <authorList>
            <person name="Robinson A.J."/>
            <person name="Natvig D.O."/>
        </authorList>
    </citation>
    <scope>NUCLEOTIDE SEQUENCE [LARGE SCALE GENOMIC DNA]</scope>
    <source>
        <strain evidence="13 14">CBS 110550</strain>
    </source>
</reference>
<dbReference type="GO" id="GO:0006367">
    <property type="term" value="P:transcription initiation at RNA polymerase II promoter"/>
    <property type="evidence" value="ECO:0007669"/>
    <property type="project" value="InterPro"/>
</dbReference>
<evidence type="ECO:0000256" key="9">
    <source>
        <dbReference type="ARBA" id="ARBA00081863"/>
    </source>
</evidence>
<feature type="compositionally biased region" description="Basic and acidic residues" evidence="10">
    <location>
        <begin position="7"/>
        <end position="21"/>
    </location>
</feature>
<evidence type="ECO:0000256" key="7">
    <source>
        <dbReference type="ARBA" id="ARBA00023242"/>
    </source>
</evidence>
<gene>
    <name evidence="13" type="ORF">DL764_011031</name>
</gene>
<evidence type="ECO:0000259" key="11">
    <source>
        <dbReference type="Pfam" id="PF02270"/>
    </source>
</evidence>
<dbReference type="PANTHER" id="PTHR10445">
    <property type="entry name" value="GENERAL TRANSCRIPTION FACTOR IIF SUBUNIT 2"/>
    <property type="match status" value="1"/>
</dbReference>
<evidence type="ECO:0000256" key="10">
    <source>
        <dbReference type="SAM" id="MobiDB-lite"/>
    </source>
</evidence>
<dbReference type="Pfam" id="PF17683">
    <property type="entry name" value="TFIIF_beta_N"/>
    <property type="match status" value="1"/>
</dbReference>
<protein>
    <recommendedName>
        <fullName evidence="3">Transcription initiation factor IIF subunit beta</fullName>
    </recommendedName>
    <alternativeName>
        <fullName evidence="9">TFIIF medium subunit</fullName>
    </alternativeName>
    <alternativeName>
        <fullName evidence="8">TFIIF-beta</fullName>
    </alternativeName>
</protein>
<comment type="caution">
    <text evidence="13">The sequence shown here is derived from an EMBL/GenBank/DDBJ whole genome shotgun (WGS) entry which is preliminary data.</text>
</comment>
<dbReference type="InterPro" id="IPR040450">
    <property type="entry name" value="TFIIF_beta_HTH"/>
</dbReference>
<dbReference type="SUPFAM" id="SSF50916">
    <property type="entry name" value="Rap30/74 interaction domains"/>
    <property type="match status" value="1"/>
</dbReference>
<feature type="region of interest" description="Disordered" evidence="10">
    <location>
        <begin position="136"/>
        <end position="179"/>
    </location>
</feature>
<dbReference type="Proteomes" id="UP000293360">
    <property type="component" value="Unassembled WGS sequence"/>
</dbReference>
<dbReference type="CDD" id="cd07980">
    <property type="entry name" value="TFIIF_beta"/>
    <property type="match status" value="1"/>
</dbReference>
<dbReference type="InterPro" id="IPR040504">
    <property type="entry name" value="TFIIF_beta_N"/>
</dbReference>
<keyword evidence="5" id="KW-0238">DNA-binding</keyword>
<evidence type="ECO:0000256" key="8">
    <source>
        <dbReference type="ARBA" id="ARBA00081473"/>
    </source>
</evidence>
<keyword evidence="14" id="KW-1185">Reference proteome</keyword>
<name>A0A4Q4STW3_9PEZI</name>
<evidence type="ECO:0000256" key="3">
    <source>
        <dbReference type="ARBA" id="ARBA00021453"/>
    </source>
</evidence>
<dbReference type="AlphaFoldDB" id="A0A4Q4STW3"/>
<comment type="similarity">
    <text evidence="2">Belongs to the TFIIF beta subunit family.</text>
</comment>
<keyword evidence="4" id="KW-0805">Transcription regulation</keyword>
<evidence type="ECO:0000256" key="2">
    <source>
        <dbReference type="ARBA" id="ARBA00009543"/>
    </source>
</evidence>
<dbReference type="EMBL" id="QJNU01001601">
    <property type="protein sequence ID" value="RYO73957.1"/>
    <property type="molecule type" value="Genomic_DNA"/>
</dbReference>
<sequence>MASSSHVKPEPGIKNDPDDIKPSPAALSDDDIYEDAGDLEFYTDNPAPDNYAGNVYLTHVPKYLYDAWAHLDDDAEIRIGTIRQWNEAGPDGQPRQRIAMLLDHRQPEHQSVPKEYNLEVKDMQLINTFMFTEQDLPGYKNKSQGANRNIPPHLRRRQEQPPRDKNQQDANSGVKKRYQPYYRKAIPKKTVLAGKFAHELNCQPVMNAETRHILTTRASDAMKPKATTKMMAAARGMPSGIIQAGSFAPDKFSTLVVSFAPLPYLPACSNMRQRPLADVKKAAKKKQEERAARLSQSELRDRIFQCYDRFNYWSMKAFKQTLNQPEAWLRENLEELAVLHKTGRFANHWELKPEYKRGNLQGVESAAPDLAPEGDESDFDADDDNVEMEDVMPS</sequence>
<feature type="domain" description="TFIIF beta subunit HTH" evidence="11">
    <location>
        <begin position="292"/>
        <end position="356"/>
    </location>
</feature>
<feature type="region of interest" description="Disordered" evidence="10">
    <location>
        <begin position="1"/>
        <end position="30"/>
    </location>
</feature>
<dbReference type="PANTHER" id="PTHR10445:SF0">
    <property type="entry name" value="GENERAL TRANSCRIPTION FACTOR IIF SUBUNIT 2"/>
    <property type="match status" value="1"/>
</dbReference>
<dbReference type="Gene3D" id="1.10.10.10">
    <property type="entry name" value="Winged helix-like DNA-binding domain superfamily/Winged helix DNA-binding domain"/>
    <property type="match status" value="1"/>
</dbReference>
<dbReference type="STRING" id="155417.A0A4Q4STW3"/>
<evidence type="ECO:0000256" key="5">
    <source>
        <dbReference type="ARBA" id="ARBA00023125"/>
    </source>
</evidence>
<organism evidence="13 14">
    <name type="scientific">Monosporascus ibericus</name>
    <dbReference type="NCBI Taxonomy" id="155417"/>
    <lineage>
        <taxon>Eukaryota</taxon>
        <taxon>Fungi</taxon>
        <taxon>Dikarya</taxon>
        <taxon>Ascomycota</taxon>
        <taxon>Pezizomycotina</taxon>
        <taxon>Sordariomycetes</taxon>
        <taxon>Xylariomycetidae</taxon>
        <taxon>Xylariales</taxon>
        <taxon>Xylariales incertae sedis</taxon>
        <taxon>Monosporascus</taxon>
    </lineage>
</organism>
<evidence type="ECO:0000313" key="14">
    <source>
        <dbReference type="Proteomes" id="UP000293360"/>
    </source>
</evidence>
<evidence type="ECO:0000259" key="12">
    <source>
        <dbReference type="Pfam" id="PF17683"/>
    </source>
</evidence>
<accession>A0A4Q4STW3</accession>
<feature type="compositionally biased region" description="Acidic residues" evidence="10">
    <location>
        <begin position="372"/>
        <end position="394"/>
    </location>
</feature>
<evidence type="ECO:0000313" key="13">
    <source>
        <dbReference type="EMBL" id="RYO73957.1"/>
    </source>
</evidence>
<dbReference type="OrthoDB" id="26094at2759"/>
<evidence type="ECO:0000256" key="1">
    <source>
        <dbReference type="ARBA" id="ARBA00004123"/>
    </source>
</evidence>
<dbReference type="InterPro" id="IPR011039">
    <property type="entry name" value="TFIIF_interaction"/>
</dbReference>
<feature type="compositionally biased region" description="Basic and acidic residues" evidence="10">
    <location>
        <begin position="157"/>
        <end position="167"/>
    </location>
</feature>
<keyword evidence="7" id="KW-0539">Nucleus</keyword>
<keyword evidence="6" id="KW-0804">Transcription</keyword>
<dbReference type="InterPro" id="IPR036390">
    <property type="entry name" value="WH_DNA-bd_sf"/>
</dbReference>
<comment type="subcellular location">
    <subcellularLocation>
        <location evidence="1">Nucleus</location>
    </subcellularLocation>
</comment>
<dbReference type="InterPro" id="IPR036388">
    <property type="entry name" value="WH-like_DNA-bd_sf"/>
</dbReference>
<feature type="domain" description="TFIIF beta subunit N-terminal" evidence="12">
    <location>
        <begin position="54"/>
        <end position="205"/>
    </location>
</feature>
<feature type="region of interest" description="Disordered" evidence="10">
    <location>
        <begin position="360"/>
        <end position="394"/>
    </location>
</feature>